<keyword evidence="4" id="KW-1185">Reference proteome</keyword>
<dbReference type="Proteomes" id="UP000184327">
    <property type="component" value="Unassembled WGS sequence"/>
</dbReference>
<gene>
    <name evidence="3" type="ORF">SAMN02745117_02763</name>
</gene>
<accession>A0A1M5F8T9</accession>
<protein>
    <recommendedName>
        <fullName evidence="2">Sulfatase N-terminal domain-containing protein</fullName>
    </recommendedName>
</protein>
<proteinExistence type="predicted"/>
<name>A0A1M5F8T9_9BURK</name>
<dbReference type="OrthoDB" id="8613897at2"/>
<sequence length="468" mass="51849">MRLPRIPALQQQWLSAILLWTLPNIVFWWTAHAFGYQRPLFNLDYGLALAAWVLGWRKSGMVLALLALGLDVLAAAAQVYLLYEPLQLLSLLQFATLARPAFLWAGALFLLGSVLLFALLSHLAPKAGGRAVLAMLCPLVLLNIPSLWQEAQKQQANLQLDHRLVVLGSQWDMLHRNLFRSDIGFAVANAEGAARFSHSPIQPASAMAWGNAAALPAQMPARMLLVVAESWGLPWQPQRLQAQLQPLLAQPGRIQVLQQGTVAFAGGTVAGELRELCQVQSSEISFGSVTLTDRCLPLLLQQQGYRTHGVHAASGLMYRRLEWFASAGLQDATFFQNYAGQARRCYSFPGWCDVDLMPHVSRLLQQADRSFVYWLTLNSHVPYDRRDILDSGHTVACEGLFGSRDGDLCRHFALGLEFFDALARMLQDSALSGLEVVVVGDHAPAFLDKTARAAFDPKRVPFIHLRVQ</sequence>
<keyword evidence="1" id="KW-0812">Transmembrane</keyword>
<dbReference type="Pfam" id="PF00884">
    <property type="entry name" value="Sulfatase"/>
    <property type="match status" value="1"/>
</dbReference>
<feature type="transmembrane region" description="Helical" evidence="1">
    <location>
        <begin position="62"/>
        <end position="81"/>
    </location>
</feature>
<reference evidence="3 4" key="1">
    <citation type="submission" date="2016-11" db="EMBL/GenBank/DDBJ databases">
        <authorList>
            <person name="Jaros S."/>
            <person name="Januszkiewicz K."/>
            <person name="Wedrychowicz H."/>
        </authorList>
    </citation>
    <scope>NUCLEOTIDE SEQUENCE [LARGE SCALE GENOMIC DNA]</scope>
    <source>
        <strain evidence="3 4">DSM 16112</strain>
    </source>
</reference>
<evidence type="ECO:0000313" key="3">
    <source>
        <dbReference type="EMBL" id="SHF87896.1"/>
    </source>
</evidence>
<dbReference type="EMBL" id="FQUZ01000050">
    <property type="protein sequence ID" value="SHF87896.1"/>
    <property type="molecule type" value="Genomic_DNA"/>
</dbReference>
<dbReference type="AlphaFoldDB" id="A0A1M5F8T9"/>
<dbReference type="RefSeq" id="WP_073357242.1">
    <property type="nucleotide sequence ID" value="NZ_FQUZ01000050.1"/>
</dbReference>
<dbReference type="InterPro" id="IPR017850">
    <property type="entry name" value="Alkaline_phosphatase_core_sf"/>
</dbReference>
<feature type="transmembrane region" description="Helical" evidence="1">
    <location>
        <begin position="12"/>
        <end position="30"/>
    </location>
</feature>
<feature type="transmembrane region" description="Helical" evidence="1">
    <location>
        <begin position="101"/>
        <end position="119"/>
    </location>
</feature>
<dbReference type="SUPFAM" id="SSF53649">
    <property type="entry name" value="Alkaline phosphatase-like"/>
    <property type="match status" value="1"/>
</dbReference>
<keyword evidence="1" id="KW-1133">Transmembrane helix</keyword>
<feature type="domain" description="Sulfatase N-terminal" evidence="2">
    <location>
        <begin position="284"/>
        <end position="384"/>
    </location>
</feature>
<evidence type="ECO:0000259" key="2">
    <source>
        <dbReference type="Pfam" id="PF00884"/>
    </source>
</evidence>
<dbReference type="Gene3D" id="3.40.720.10">
    <property type="entry name" value="Alkaline Phosphatase, subunit A"/>
    <property type="match status" value="1"/>
</dbReference>
<dbReference type="STRING" id="1122156.SAMN02745117_02763"/>
<organism evidence="3 4">
    <name type="scientific">Lampropedia hyalina DSM 16112</name>
    <dbReference type="NCBI Taxonomy" id="1122156"/>
    <lineage>
        <taxon>Bacteria</taxon>
        <taxon>Pseudomonadati</taxon>
        <taxon>Pseudomonadota</taxon>
        <taxon>Betaproteobacteria</taxon>
        <taxon>Burkholderiales</taxon>
        <taxon>Comamonadaceae</taxon>
        <taxon>Lampropedia</taxon>
    </lineage>
</organism>
<evidence type="ECO:0000313" key="4">
    <source>
        <dbReference type="Proteomes" id="UP000184327"/>
    </source>
</evidence>
<evidence type="ECO:0000256" key="1">
    <source>
        <dbReference type="SAM" id="Phobius"/>
    </source>
</evidence>
<keyword evidence="1" id="KW-0472">Membrane</keyword>
<dbReference type="InterPro" id="IPR000917">
    <property type="entry name" value="Sulfatase_N"/>
</dbReference>